<reference evidence="3" key="1">
    <citation type="submission" date="2020-08" db="EMBL/GenBank/DDBJ databases">
        <title>Genome sequencing and assembly of the red palm weevil Rhynchophorus ferrugineus.</title>
        <authorList>
            <person name="Dias G.B."/>
            <person name="Bergman C.M."/>
            <person name="Manee M."/>
        </authorList>
    </citation>
    <scope>NUCLEOTIDE SEQUENCE</scope>
    <source>
        <strain evidence="3">AA-2017</strain>
        <tissue evidence="3">Whole larva</tissue>
    </source>
</reference>
<dbReference type="AlphaFoldDB" id="A0A834MPU2"/>
<dbReference type="Pfam" id="PF17674">
    <property type="entry name" value="HHH_9"/>
    <property type="match status" value="1"/>
</dbReference>
<protein>
    <recommendedName>
        <fullName evidence="2">S1 motif domain-containing protein</fullName>
    </recommendedName>
</protein>
<proteinExistence type="predicted"/>
<accession>A0A834MPU2</accession>
<dbReference type="GO" id="GO:0003735">
    <property type="term" value="F:structural constituent of ribosome"/>
    <property type="evidence" value="ECO:0007669"/>
    <property type="project" value="TreeGrafter"/>
</dbReference>
<dbReference type="InterPro" id="IPR041692">
    <property type="entry name" value="HHH_9"/>
</dbReference>
<organism evidence="3 4">
    <name type="scientific">Rhynchophorus ferrugineus</name>
    <name type="common">Red palm weevil</name>
    <name type="synonym">Curculio ferrugineus</name>
    <dbReference type="NCBI Taxonomy" id="354439"/>
    <lineage>
        <taxon>Eukaryota</taxon>
        <taxon>Metazoa</taxon>
        <taxon>Ecdysozoa</taxon>
        <taxon>Arthropoda</taxon>
        <taxon>Hexapoda</taxon>
        <taxon>Insecta</taxon>
        <taxon>Pterygota</taxon>
        <taxon>Neoptera</taxon>
        <taxon>Endopterygota</taxon>
        <taxon>Coleoptera</taxon>
        <taxon>Polyphaga</taxon>
        <taxon>Cucujiformia</taxon>
        <taxon>Curculionidae</taxon>
        <taxon>Dryophthorinae</taxon>
        <taxon>Rhynchophorus</taxon>
    </lineage>
</organism>
<dbReference type="Gene3D" id="2.40.50.140">
    <property type="entry name" value="Nucleic acid-binding proteins"/>
    <property type="match status" value="1"/>
</dbReference>
<dbReference type="Pfam" id="PF09371">
    <property type="entry name" value="Tex_N"/>
    <property type="match status" value="1"/>
</dbReference>
<dbReference type="SUPFAM" id="SSF158832">
    <property type="entry name" value="Tex N-terminal region-like"/>
    <property type="match status" value="1"/>
</dbReference>
<dbReference type="InterPro" id="IPR006641">
    <property type="entry name" value="YqgF/RNaseH-like_dom"/>
</dbReference>
<keyword evidence="4" id="KW-1185">Reference proteome</keyword>
<dbReference type="InterPro" id="IPR012337">
    <property type="entry name" value="RNaseH-like_sf"/>
</dbReference>
<feature type="compositionally biased region" description="Basic and acidic residues" evidence="1">
    <location>
        <begin position="104"/>
        <end position="113"/>
    </location>
</feature>
<dbReference type="SUPFAM" id="SSF53098">
    <property type="entry name" value="Ribonuclease H-like"/>
    <property type="match status" value="1"/>
</dbReference>
<dbReference type="OrthoDB" id="995477at2759"/>
<dbReference type="Gene3D" id="1.10.3500.10">
    <property type="entry name" value="Tex N-terminal region-like"/>
    <property type="match status" value="1"/>
</dbReference>
<dbReference type="GO" id="GO:0006412">
    <property type="term" value="P:translation"/>
    <property type="evidence" value="ECO:0007669"/>
    <property type="project" value="TreeGrafter"/>
</dbReference>
<sequence length="906" mass="102684">MSANIFISDDDSDAPQTNGKSTQRRRKKVNDVMTSDSDDEIVFKKVKKEKKSEQKMLGEISLISDEELPEDNVKPRVTRRPRRVQNAIKVIDVMTSDDEDEDYVEKPSKEVKPRKTRLQSTKTKVAGGELDIRPKKRKISNPQKQVTVKNDESDESIPDIKPKKRKLQSTTVAPKKTRISKKVVKKETKKDVSLNASDPGPIIDCNDASVTPSWTDFELLAERTCVEKYIAKNIFDLLNDGNTIPFIARYRKNFVGNMSPEELRTAKEHFDDICALKKKISTVITTVGKMGKLNEKLQQNICAVKTSEELDHIYTPFKSVGSKKSLVEKAKQLGLEVPALQVLNNTALVNVFNYINPEVKDLKTPDEVEKNIVHIIASEIATDSELLTFLRDLRCKTKFVLETKRARQTKASDVDPNKKNSQINEMKFEQYFEFSQQVLFLKSHQILAINRGEALKILNVKINIPDFFEHKYKQFCFNKWLRNSSFDSFRKRMMDMAIDDAYRRLIVNFITRELRQELRQKAEKESCKPILAIDPGYSNGCKLALISETGSLLMHNVIYPHSRRSENRGEGIIKTMLMKHNCELIGIGNGTACRETEEWIVTLIKTNYFKPLNVNYIIVNEDGASIYSCSPEARKEFGDLDPNIISAVSLARRMQDPMAELVKVEPSHLGVGMYQLDIKKKQLEEALGQVVSECVSFVGVDLNTASQCLLRRVAGLTDSKATQIILYREKEGYFQHRRQLLEVYGIGERIFEQCAGFLRVGPLNPHDKSFYKNKQTTPLDATIIHPESYHIVRSLLVKMGLKEQDVGSDSFIATFKSKRPALDVNALSATFKSDKENISLILDALSKKDITSFEELASGTVLTGRVNNVTSFGAFVDIGVGDVIEVKVININAAKRHISLEALRKL</sequence>
<dbReference type="Gene3D" id="1.10.10.650">
    <property type="entry name" value="RuvA domain 2-like"/>
    <property type="match status" value="1"/>
</dbReference>
<evidence type="ECO:0000256" key="1">
    <source>
        <dbReference type="SAM" id="MobiDB-lite"/>
    </source>
</evidence>
<gene>
    <name evidence="3" type="ORF">GWI33_000083</name>
</gene>
<dbReference type="Pfam" id="PF12836">
    <property type="entry name" value="HHH_3"/>
    <property type="match status" value="1"/>
</dbReference>
<dbReference type="InterPro" id="IPR010994">
    <property type="entry name" value="RuvA_2-like"/>
</dbReference>
<dbReference type="InterPro" id="IPR018974">
    <property type="entry name" value="Tex-like_N"/>
</dbReference>
<dbReference type="InterPro" id="IPR050437">
    <property type="entry name" value="Ribos_protein_bS1-like"/>
</dbReference>
<dbReference type="Pfam" id="PF16921">
    <property type="entry name" value="Tex_YqgF"/>
    <property type="match status" value="1"/>
</dbReference>
<dbReference type="InterPro" id="IPR003029">
    <property type="entry name" value="S1_domain"/>
</dbReference>
<dbReference type="Gene3D" id="3.30.420.140">
    <property type="entry name" value="YqgF/RNase H-like domain"/>
    <property type="match status" value="1"/>
</dbReference>
<dbReference type="InterPro" id="IPR037027">
    <property type="entry name" value="YqgF/RNaseH-like_dom_sf"/>
</dbReference>
<dbReference type="InterPro" id="IPR012340">
    <property type="entry name" value="NA-bd_OB-fold"/>
</dbReference>
<dbReference type="SUPFAM" id="SSF47781">
    <property type="entry name" value="RuvA domain 2-like"/>
    <property type="match status" value="2"/>
</dbReference>
<dbReference type="Proteomes" id="UP000625711">
    <property type="component" value="Unassembled WGS sequence"/>
</dbReference>
<feature type="domain" description="S1 motif" evidence="2">
    <location>
        <begin position="859"/>
        <end position="881"/>
    </location>
</feature>
<dbReference type="InterPro" id="IPR032639">
    <property type="entry name" value="Tex_YqgF"/>
</dbReference>
<evidence type="ECO:0000259" key="2">
    <source>
        <dbReference type="PROSITE" id="PS50126"/>
    </source>
</evidence>
<dbReference type="InterPro" id="IPR023323">
    <property type="entry name" value="Tex-like_dom_sf"/>
</dbReference>
<dbReference type="PANTHER" id="PTHR10724:SF10">
    <property type="entry name" value="S1 RNA-BINDING DOMAIN-CONTAINING PROTEIN 1"/>
    <property type="match status" value="1"/>
</dbReference>
<dbReference type="SUPFAM" id="SSF50249">
    <property type="entry name" value="Nucleic acid-binding proteins"/>
    <property type="match status" value="1"/>
</dbReference>
<dbReference type="InterPro" id="IPR023319">
    <property type="entry name" value="Tex-like_HTH_dom_sf"/>
</dbReference>
<comment type="caution">
    <text evidence="3">The sequence shown here is derived from an EMBL/GenBank/DDBJ whole genome shotgun (WGS) entry which is preliminary data.</text>
</comment>
<dbReference type="Gene3D" id="1.10.150.310">
    <property type="entry name" value="Tex RuvX-like domain-like"/>
    <property type="match status" value="1"/>
</dbReference>
<feature type="region of interest" description="Disordered" evidence="1">
    <location>
        <begin position="95"/>
        <end position="166"/>
    </location>
</feature>
<dbReference type="PANTHER" id="PTHR10724">
    <property type="entry name" value="30S RIBOSOMAL PROTEIN S1"/>
    <property type="match status" value="1"/>
</dbReference>
<dbReference type="GO" id="GO:0006139">
    <property type="term" value="P:nucleobase-containing compound metabolic process"/>
    <property type="evidence" value="ECO:0007669"/>
    <property type="project" value="InterPro"/>
</dbReference>
<dbReference type="PROSITE" id="PS50126">
    <property type="entry name" value="S1"/>
    <property type="match status" value="1"/>
</dbReference>
<name>A0A834MPU2_RHYFE</name>
<evidence type="ECO:0000313" key="3">
    <source>
        <dbReference type="EMBL" id="KAF7288029.1"/>
    </source>
</evidence>
<dbReference type="FunFam" id="3.30.420.140:FF:000001">
    <property type="entry name" value="RNA-binding transcriptional accessory protein"/>
    <property type="match status" value="1"/>
</dbReference>
<dbReference type="FunFam" id="1.10.10.650:FF:000001">
    <property type="entry name" value="S1 RNA-binding domain 1"/>
    <property type="match status" value="1"/>
</dbReference>
<dbReference type="EMBL" id="JAACXV010000001">
    <property type="protein sequence ID" value="KAF7288029.1"/>
    <property type="molecule type" value="Genomic_DNA"/>
</dbReference>
<feature type="region of interest" description="Disordered" evidence="1">
    <location>
        <begin position="1"/>
        <end position="37"/>
    </location>
</feature>
<evidence type="ECO:0000313" key="4">
    <source>
        <dbReference type="Proteomes" id="UP000625711"/>
    </source>
</evidence>
<dbReference type="SMART" id="SM00732">
    <property type="entry name" value="YqgFc"/>
    <property type="match status" value="1"/>
</dbReference>
<dbReference type="GO" id="GO:0003729">
    <property type="term" value="F:mRNA binding"/>
    <property type="evidence" value="ECO:0007669"/>
    <property type="project" value="TreeGrafter"/>
</dbReference>